<dbReference type="PANTHER" id="PTHR11496:SF102">
    <property type="entry name" value="ALCOHOL DEHYDROGENASE 4"/>
    <property type="match status" value="1"/>
</dbReference>
<dbReference type="AlphaFoldDB" id="A0A144J2G0"/>
<dbReference type="InterPro" id="IPR039697">
    <property type="entry name" value="Alcohol_dehydrogenase_Fe"/>
</dbReference>
<evidence type="ECO:0000313" key="7">
    <source>
        <dbReference type="EMBL" id="AMT81309.1"/>
    </source>
</evidence>
<accession>A0A144J2G0</accession>
<dbReference type="Gene3D" id="1.20.1090.10">
    <property type="entry name" value="Dehydroquinate synthase-like - alpha domain"/>
    <property type="match status" value="1"/>
</dbReference>
<dbReference type="GO" id="GO:0004022">
    <property type="term" value="F:alcohol dehydrogenase (NAD+) activity"/>
    <property type="evidence" value="ECO:0007669"/>
    <property type="project" value="TreeGrafter"/>
</dbReference>
<feature type="domain" description="Alcohol dehydrogenase iron-type/glycerol dehydrogenase GldA" evidence="5">
    <location>
        <begin position="78"/>
        <end position="234"/>
    </location>
</feature>
<comment type="similarity">
    <text evidence="2">Belongs to the iron-containing alcohol dehydrogenase family.</text>
</comment>
<name>A0A144J2G0_9SPHN</name>
<dbReference type="InterPro" id="IPR018211">
    <property type="entry name" value="ADH_Fe_CS"/>
</dbReference>
<sequence length="432" mass="45053">MRANRTVPGCLRYAGAPSEPYGAKTMAYLNGAPSLEPTFVAVPRGGPQLKGGQFGLRKQPVVHYGVRLATALSGAAGTPGMRRLLPVVTPALLGDSHVSDALVALGSVAAPVFSEVRPHTPFDAVLSLITRIERLAPDALLAIGGGSTIDAAKIASLALAAGARDQDALLALSSVPDSRGDLTIAPVPPSLPVIAVPTTLSSAEHGMIGGATHAGIKHLFKSYDLPPSTIIYDPWLATGTPLTLWLATGIRSLDHGIETFLSRDSNPFTDALAMRGLALLREGLPTAYRRPDDACARHTCQMGAWLSGCSIGRVRYGASHGIAHQLGAITGVPHGLTSCVLLPAVLAYNESVSADKQALIAAALNCHGARAADAVRDLIRSLGLPTRISELGVGREMMPRVAESALNNAFVRANPRPIKSPSDILEILNMAY</sequence>
<dbReference type="InterPro" id="IPR001670">
    <property type="entry name" value="ADH_Fe/GldA"/>
</dbReference>
<proteinExistence type="inferred from homology"/>
<dbReference type="Pfam" id="PF25137">
    <property type="entry name" value="ADH_Fe_C"/>
    <property type="match status" value="1"/>
</dbReference>
<dbReference type="Gene3D" id="3.40.50.1970">
    <property type="match status" value="1"/>
</dbReference>
<evidence type="ECO:0000256" key="2">
    <source>
        <dbReference type="ARBA" id="ARBA00007358"/>
    </source>
</evidence>
<dbReference type="CDD" id="cd08192">
    <property type="entry name" value="MAR-like"/>
    <property type="match status" value="1"/>
</dbReference>
<dbReference type="PROSITE" id="PS00060">
    <property type="entry name" value="ADH_IRON_2"/>
    <property type="match status" value="1"/>
</dbReference>
<keyword evidence="3" id="KW-0560">Oxidoreductase</keyword>
<dbReference type="EMBL" id="KT962120">
    <property type="protein sequence ID" value="AMT81309.1"/>
    <property type="molecule type" value="Genomic_DNA"/>
</dbReference>
<evidence type="ECO:0000259" key="6">
    <source>
        <dbReference type="Pfam" id="PF25137"/>
    </source>
</evidence>
<comment type="cofactor">
    <cofactor evidence="1">
        <name>Fe cation</name>
        <dbReference type="ChEBI" id="CHEBI:24875"/>
    </cofactor>
</comment>
<evidence type="ECO:0000256" key="1">
    <source>
        <dbReference type="ARBA" id="ARBA00001962"/>
    </source>
</evidence>
<protein>
    <submittedName>
        <fullName evidence="7">Maleylacetate reductase I</fullName>
    </submittedName>
</protein>
<dbReference type="Pfam" id="PF00465">
    <property type="entry name" value="Fe-ADH"/>
    <property type="match status" value="1"/>
</dbReference>
<evidence type="ECO:0000256" key="4">
    <source>
        <dbReference type="ARBA" id="ARBA00023027"/>
    </source>
</evidence>
<organism evidence="7">
    <name type="scientific">Sphingobium baderi</name>
    <dbReference type="NCBI Taxonomy" id="1332080"/>
    <lineage>
        <taxon>Bacteria</taxon>
        <taxon>Pseudomonadati</taxon>
        <taxon>Pseudomonadota</taxon>
        <taxon>Alphaproteobacteria</taxon>
        <taxon>Sphingomonadales</taxon>
        <taxon>Sphingomonadaceae</taxon>
        <taxon>Sphingobium</taxon>
    </lineage>
</organism>
<evidence type="ECO:0000256" key="3">
    <source>
        <dbReference type="ARBA" id="ARBA00023002"/>
    </source>
</evidence>
<dbReference type="PANTHER" id="PTHR11496">
    <property type="entry name" value="ALCOHOL DEHYDROGENASE"/>
    <property type="match status" value="1"/>
</dbReference>
<evidence type="ECO:0000259" key="5">
    <source>
        <dbReference type="Pfam" id="PF00465"/>
    </source>
</evidence>
<dbReference type="InterPro" id="IPR056798">
    <property type="entry name" value="ADH_Fe_C"/>
</dbReference>
<reference evidence="7" key="1">
    <citation type="submission" date="2015-10" db="EMBL/GenBank/DDBJ databases">
        <title>A Two-component Flavoprotein Monooxygenase System MeaXY Responsible for para-Hydroxylation of 2-Methyl-6-ethylaniline and 2,6-Diethylaniline in Sphingobium baderi DE-13.</title>
        <authorList>
            <person name="Cheng M."/>
            <person name="Meng Q."/>
            <person name="Yang Y."/>
            <person name="Chu C."/>
            <person name="Yan X."/>
            <person name="He J."/>
            <person name="Li S."/>
        </authorList>
    </citation>
    <scope>NUCLEOTIDE SEQUENCE</scope>
    <source>
        <strain evidence="7">DE-13</strain>
    </source>
</reference>
<keyword evidence="4" id="KW-0520">NAD</keyword>
<dbReference type="GO" id="GO:0046872">
    <property type="term" value="F:metal ion binding"/>
    <property type="evidence" value="ECO:0007669"/>
    <property type="project" value="InterPro"/>
</dbReference>
<feature type="domain" description="Fe-containing alcohol dehydrogenase-like C-terminal" evidence="6">
    <location>
        <begin position="247"/>
        <end position="432"/>
    </location>
</feature>
<dbReference type="SUPFAM" id="SSF56796">
    <property type="entry name" value="Dehydroquinate synthase-like"/>
    <property type="match status" value="1"/>
</dbReference>